<dbReference type="InterPro" id="IPR007345">
    <property type="entry name" value="Polysacch_pyruvyl_Trfase"/>
</dbReference>
<comment type="caution">
    <text evidence="2">The sequence shown here is derived from an EMBL/GenBank/DDBJ whole genome shotgun (WGS) entry which is preliminary data.</text>
</comment>
<name>A0ABV4HPL5_9GAMM</name>
<dbReference type="PANTHER" id="PTHR36836:SF1">
    <property type="entry name" value="COLANIC ACID BIOSYNTHESIS PROTEIN WCAK"/>
    <property type="match status" value="1"/>
</dbReference>
<keyword evidence="3" id="KW-1185">Reference proteome</keyword>
<organism evidence="2 3">
    <name type="scientific">Luteimonas salinilitoris</name>
    <dbReference type="NCBI Taxonomy" id="3237697"/>
    <lineage>
        <taxon>Bacteria</taxon>
        <taxon>Pseudomonadati</taxon>
        <taxon>Pseudomonadota</taxon>
        <taxon>Gammaproteobacteria</taxon>
        <taxon>Lysobacterales</taxon>
        <taxon>Lysobacteraceae</taxon>
        <taxon>Luteimonas</taxon>
    </lineage>
</organism>
<protein>
    <submittedName>
        <fullName evidence="2">Polysaccharide pyruvyl transferase family protein</fullName>
    </submittedName>
</protein>
<evidence type="ECO:0000313" key="3">
    <source>
        <dbReference type="Proteomes" id="UP001566331"/>
    </source>
</evidence>
<dbReference type="Pfam" id="PF04230">
    <property type="entry name" value="PS_pyruv_trans"/>
    <property type="match status" value="1"/>
</dbReference>
<dbReference type="RefSeq" id="WP_370561838.1">
    <property type="nucleotide sequence ID" value="NZ_JBFWIB010000001.1"/>
</dbReference>
<proteinExistence type="predicted"/>
<evidence type="ECO:0000313" key="2">
    <source>
        <dbReference type="EMBL" id="MEZ0474684.1"/>
    </source>
</evidence>
<dbReference type="PANTHER" id="PTHR36836">
    <property type="entry name" value="COLANIC ACID BIOSYNTHESIS PROTEIN WCAK"/>
    <property type="match status" value="1"/>
</dbReference>
<reference evidence="2 3" key="1">
    <citation type="submission" date="2024-07" db="EMBL/GenBank/DDBJ databases">
        <title>Luteimonas salilacus sp. nov., isolated from the shore soil of Salt Lake in Tibet of China.</title>
        <authorList>
            <person name="Zhang X."/>
            <person name="Li A."/>
        </authorList>
    </citation>
    <scope>NUCLEOTIDE SEQUENCE [LARGE SCALE GENOMIC DNA]</scope>
    <source>
        <strain evidence="2 3">B3-2-R+30</strain>
    </source>
</reference>
<keyword evidence="2" id="KW-0808">Transferase</keyword>
<dbReference type="GO" id="GO:0016740">
    <property type="term" value="F:transferase activity"/>
    <property type="evidence" value="ECO:0007669"/>
    <property type="project" value="UniProtKB-KW"/>
</dbReference>
<dbReference type="EMBL" id="JBFWIC010000009">
    <property type="protein sequence ID" value="MEZ0474684.1"/>
    <property type="molecule type" value="Genomic_DNA"/>
</dbReference>
<dbReference type="Proteomes" id="UP001566331">
    <property type="component" value="Unassembled WGS sequence"/>
</dbReference>
<gene>
    <name evidence="2" type="ORF">AB6713_08635</name>
</gene>
<sequence length="372" mass="40156">MRNFGDDLFGAICTAAASRFWNARPRVVGPAIDGVDARYTMPSWYPPAVYGASNVLGRASRMYSFARGLHGTDVLVMGGGSVITGRGSFREPLMLSARRRGRLQLAALGVSIGPFDDAATQDSAAAFIRQFSYIAVRDRRSYELAVAMGVGDRTHHGRDLAGLLPLLLTPPARPPLPVPGQTLRIGLAPCNHLPRPGYPTPEPTALQSSLAEALVQLNRRYRVQAEVFSLNDHPIHGDLRLTCALQQELSARGLTARQVRYRRSDPVATARAIAGCDAFISTRLHGAIVAYLLGVPFMIVDYHPKCVDFADDIGLPGSRRITARRHDAAAIGDGMGSMLDAGDAPTFPRDVYARQAQEIFQRAPWATAGAAS</sequence>
<evidence type="ECO:0000259" key="1">
    <source>
        <dbReference type="Pfam" id="PF04230"/>
    </source>
</evidence>
<accession>A0ABV4HPL5</accession>
<feature type="domain" description="Polysaccharide pyruvyl transferase" evidence="1">
    <location>
        <begin position="3"/>
        <end position="303"/>
    </location>
</feature>